<comment type="caution">
    <text evidence="1">The sequence shown here is derived from an EMBL/GenBank/DDBJ whole genome shotgun (WGS) entry which is preliminary data.</text>
</comment>
<evidence type="ECO:0000313" key="2">
    <source>
        <dbReference type="Proteomes" id="UP000178116"/>
    </source>
</evidence>
<sequence length="63" mass="7422">MNPATAGRIFFPEMEPSRHKNNNRPGFEAPDNCLEKKWKFNFDKTKLNLSIHLLIFCQSTRIK</sequence>
<organism evidence="1 2">
    <name type="scientific">Candidatus Tagabacteria bacterium RIFCSPLOWO2_01_FULL_42_9</name>
    <dbReference type="NCBI Taxonomy" id="1802296"/>
    <lineage>
        <taxon>Bacteria</taxon>
        <taxon>Candidatus Tagaibacteriota</taxon>
    </lineage>
</organism>
<gene>
    <name evidence="1" type="ORF">A3A10_02695</name>
</gene>
<accession>A0A1G2LT38</accession>
<evidence type="ECO:0000313" key="1">
    <source>
        <dbReference type="EMBL" id="OHA14818.1"/>
    </source>
</evidence>
<reference evidence="1 2" key="1">
    <citation type="journal article" date="2016" name="Nat. Commun.">
        <title>Thousands of microbial genomes shed light on interconnected biogeochemical processes in an aquifer system.</title>
        <authorList>
            <person name="Anantharaman K."/>
            <person name="Brown C.T."/>
            <person name="Hug L.A."/>
            <person name="Sharon I."/>
            <person name="Castelle C.J."/>
            <person name="Probst A.J."/>
            <person name="Thomas B.C."/>
            <person name="Singh A."/>
            <person name="Wilkins M.J."/>
            <person name="Karaoz U."/>
            <person name="Brodie E.L."/>
            <person name="Williams K.H."/>
            <person name="Hubbard S.S."/>
            <person name="Banfield J.F."/>
        </authorList>
    </citation>
    <scope>NUCLEOTIDE SEQUENCE [LARGE SCALE GENOMIC DNA]</scope>
</reference>
<protein>
    <submittedName>
        <fullName evidence="1">Uncharacterized protein</fullName>
    </submittedName>
</protein>
<proteinExistence type="predicted"/>
<dbReference type="EMBL" id="MHRA01000041">
    <property type="protein sequence ID" value="OHA14818.1"/>
    <property type="molecule type" value="Genomic_DNA"/>
</dbReference>
<dbReference type="Proteomes" id="UP000178116">
    <property type="component" value="Unassembled WGS sequence"/>
</dbReference>
<dbReference type="AlphaFoldDB" id="A0A1G2LT38"/>
<name>A0A1G2LT38_9BACT</name>